<evidence type="ECO:0000313" key="2">
    <source>
        <dbReference type="Proteomes" id="UP000251692"/>
    </source>
</evidence>
<dbReference type="OrthoDB" id="940928at2"/>
<keyword evidence="2" id="KW-1185">Reference proteome</keyword>
<protein>
    <submittedName>
        <fullName evidence="1">Thrombospondin type 3 repeat-containing protein</fullName>
    </submittedName>
</protein>
<reference evidence="1 2" key="2">
    <citation type="submission" date="2018-07" db="EMBL/GenBank/DDBJ databases">
        <title>Pontibacter sp. 2b14 genomic sequence and assembly.</title>
        <authorList>
            <person name="Du Z.-J."/>
        </authorList>
    </citation>
    <scope>NUCLEOTIDE SEQUENCE [LARGE SCALE GENOMIC DNA]</scope>
    <source>
        <strain evidence="1 2">2b14</strain>
    </source>
</reference>
<dbReference type="AlphaFoldDB" id="A0A364RD06"/>
<comment type="caution">
    <text evidence="1">The sequence shown here is derived from an EMBL/GenBank/DDBJ whole genome shotgun (WGS) entry which is preliminary data.</text>
</comment>
<dbReference type="EMBL" id="QMDV01000004">
    <property type="protein sequence ID" value="RAU82036.1"/>
    <property type="molecule type" value="Genomic_DNA"/>
</dbReference>
<dbReference type="Proteomes" id="UP000251692">
    <property type="component" value="Unassembled WGS sequence"/>
</dbReference>
<proteinExistence type="predicted"/>
<organism evidence="1 2">
    <name type="scientific">Pontibacter arcticus</name>
    <dbReference type="NCBI Taxonomy" id="2080288"/>
    <lineage>
        <taxon>Bacteria</taxon>
        <taxon>Pseudomonadati</taxon>
        <taxon>Bacteroidota</taxon>
        <taxon>Cytophagia</taxon>
        <taxon>Cytophagales</taxon>
        <taxon>Hymenobacteraceae</taxon>
        <taxon>Pontibacter</taxon>
    </lineage>
</organism>
<name>A0A364RD06_9BACT</name>
<gene>
    <name evidence="1" type="ORF">DP923_13710</name>
</gene>
<reference evidence="1 2" key="1">
    <citation type="submission" date="2018-06" db="EMBL/GenBank/DDBJ databases">
        <authorList>
            <person name="Liu Z.-W."/>
        </authorList>
    </citation>
    <scope>NUCLEOTIDE SEQUENCE [LARGE SCALE GENOMIC DNA]</scope>
    <source>
        <strain evidence="1 2">2b14</strain>
    </source>
</reference>
<dbReference type="Gene3D" id="2.40.160.20">
    <property type="match status" value="1"/>
</dbReference>
<dbReference type="RefSeq" id="WP_112306712.1">
    <property type="nucleotide sequence ID" value="NZ_QMDV01000004.1"/>
</dbReference>
<evidence type="ECO:0000313" key="1">
    <source>
        <dbReference type="EMBL" id="RAU82036.1"/>
    </source>
</evidence>
<dbReference type="InterPro" id="IPR011250">
    <property type="entry name" value="OMP/PagP_B-barrel"/>
</dbReference>
<dbReference type="SUPFAM" id="SSF56925">
    <property type="entry name" value="OMPA-like"/>
    <property type="match status" value="1"/>
</dbReference>
<accession>A0A364RD06</accession>
<sequence length="255" mass="28148">MGKKLYAQITFILLFSLLPYFVQAQPNFLPKGRESLTPERGLVFIAGAGIAAVKSDICRGWGCNNFGPNFSVGALYKLSPKFGISGNVNYARLGAQESEKWRKLNVSFQTEVIEVSGTVVLNLLDSYSGTGYRSSRKRFIVPYVKAGAGLIYYTAISYPGQGKLDEAPVKDDPERDYPAVAAVIPFGGGLRFRINDQISIAPELMYQISTTDFLDNISARFGNPNTNDHYGTASVKIMYTPVVKSEVFTRRPRTK</sequence>